<gene>
    <name evidence="2" type="ORF">DY78_GL001599</name>
</gene>
<name>A0A0R2NL43_9LACO</name>
<protein>
    <submittedName>
        <fullName evidence="2">Uncharacterized protein</fullName>
    </submittedName>
</protein>
<dbReference type="RefSeq" id="WP_024625636.1">
    <property type="nucleotide sequence ID" value="NZ_AYGX02000161.1"/>
</dbReference>
<keyword evidence="1" id="KW-0812">Transmembrane</keyword>
<feature type="transmembrane region" description="Helical" evidence="1">
    <location>
        <begin position="12"/>
        <end position="28"/>
    </location>
</feature>
<sequence>MKRQLTTQQRLIAVILFTFVGIGCALLGKWGRFLSVVLIGLTLALLTSGCLHFCKARGLKQGSGMLFSLIIATGYVLVILGSYGYFHG</sequence>
<comment type="caution">
    <text evidence="2">The sequence shown here is derived from an EMBL/GenBank/DDBJ whole genome shotgun (WGS) entry which is preliminary data.</text>
</comment>
<evidence type="ECO:0000313" key="3">
    <source>
        <dbReference type="Proteomes" id="UP000050920"/>
    </source>
</evidence>
<accession>A0A0R2NL43</accession>
<keyword evidence="3" id="KW-1185">Reference proteome</keyword>
<organism evidence="2 3">
    <name type="scientific">Lactiplantibacillus fabifermentans DSM 21115</name>
    <dbReference type="NCBI Taxonomy" id="1413187"/>
    <lineage>
        <taxon>Bacteria</taxon>
        <taxon>Bacillati</taxon>
        <taxon>Bacillota</taxon>
        <taxon>Bacilli</taxon>
        <taxon>Lactobacillales</taxon>
        <taxon>Lactobacillaceae</taxon>
        <taxon>Lactiplantibacillus</taxon>
    </lineage>
</organism>
<dbReference type="Proteomes" id="UP000050920">
    <property type="component" value="Unassembled WGS sequence"/>
</dbReference>
<proteinExistence type="predicted"/>
<feature type="transmembrane region" description="Helical" evidence="1">
    <location>
        <begin position="66"/>
        <end position="86"/>
    </location>
</feature>
<keyword evidence="1" id="KW-0472">Membrane</keyword>
<dbReference type="AlphaFoldDB" id="A0A0R2NL43"/>
<reference evidence="2 3" key="1">
    <citation type="journal article" date="2015" name="Genome Announc.">
        <title>Expanding the biotechnology potential of lactobacilli through comparative genomics of 213 strains and associated genera.</title>
        <authorList>
            <person name="Sun Z."/>
            <person name="Harris H.M."/>
            <person name="McCann A."/>
            <person name="Guo C."/>
            <person name="Argimon S."/>
            <person name="Zhang W."/>
            <person name="Yang X."/>
            <person name="Jeffery I.B."/>
            <person name="Cooney J.C."/>
            <person name="Kagawa T.F."/>
            <person name="Liu W."/>
            <person name="Song Y."/>
            <person name="Salvetti E."/>
            <person name="Wrobel A."/>
            <person name="Rasinkangas P."/>
            <person name="Parkhill J."/>
            <person name="Rea M.C."/>
            <person name="O'Sullivan O."/>
            <person name="Ritari J."/>
            <person name="Douillard F.P."/>
            <person name="Paul Ross R."/>
            <person name="Yang R."/>
            <person name="Briner A.E."/>
            <person name="Felis G.E."/>
            <person name="de Vos W.M."/>
            <person name="Barrangou R."/>
            <person name="Klaenhammer T.R."/>
            <person name="Caufield P.W."/>
            <person name="Cui Y."/>
            <person name="Zhang H."/>
            <person name="O'Toole P.W."/>
        </authorList>
    </citation>
    <scope>NUCLEOTIDE SEQUENCE [LARGE SCALE GENOMIC DNA]</scope>
    <source>
        <strain evidence="2 3">DSM 21115</strain>
    </source>
</reference>
<feature type="transmembrane region" description="Helical" evidence="1">
    <location>
        <begin position="34"/>
        <end position="54"/>
    </location>
</feature>
<dbReference type="PROSITE" id="PS51257">
    <property type="entry name" value="PROKAR_LIPOPROTEIN"/>
    <property type="match status" value="1"/>
</dbReference>
<evidence type="ECO:0000313" key="2">
    <source>
        <dbReference type="EMBL" id="KRO24749.1"/>
    </source>
</evidence>
<evidence type="ECO:0000256" key="1">
    <source>
        <dbReference type="SAM" id="Phobius"/>
    </source>
</evidence>
<dbReference type="EMBL" id="AYGX02000161">
    <property type="protein sequence ID" value="KRO24749.1"/>
    <property type="molecule type" value="Genomic_DNA"/>
</dbReference>
<keyword evidence="1" id="KW-1133">Transmembrane helix</keyword>